<name>S4PSV7_9NEOP</name>
<feature type="non-terminal residue" evidence="1">
    <location>
        <position position="77"/>
    </location>
</feature>
<dbReference type="AlphaFoldDB" id="S4PSV7"/>
<dbReference type="EMBL" id="GAIX01013118">
    <property type="protein sequence ID" value="JAA79442.1"/>
    <property type="molecule type" value="Transcribed_RNA"/>
</dbReference>
<proteinExistence type="predicted"/>
<feature type="non-terminal residue" evidence="1">
    <location>
        <position position="1"/>
    </location>
</feature>
<organism evidence="1">
    <name type="scientific">Pararge aegeria</name>
    <name type="common">speckled wood butterfly</name>
    <dbReference type="NCBI Taxonomy" id="116150"/>
    <lineage>
        <taxon>Eukaryota</taxon>
        <taxon>Metazoa</taxon>
        <taxon>Ecdysozoa</taxon>
        <taxon>Arthropoda</taxon>
        <taxon>Hexapoda</taxon>
        <taxon>Insecta</taxon>
        <taxon>Pterygota</taxon>
        <taxon>Neoptera</taxon>
        <taxon>Endopterygota</taxon>
        <taxon>Lepidoptera</taxon>
        <taxon>Glossata</taxon>
        <taxon>Ditrysia</taxon>
        <taxon>Papilionoidea</taxon>
        <taxon>Nymphalidae</taxon>
        <taxon>Satyrinae</taxon>
        <taxon>Satyrini</taxon>
        <taxon>Parargina</taxon>
        <taxon>Pararge</taxon>
    </lineage>
</organism>
<reference evidence="1" key="1">
    <citation type="journal article" date="2013" name="BMC Genomics">
        <title>Unscrambling butterfly oogenesis.</title>
        <authorList>
            <person name="Carter J.M."/>
            <person name="Baker S.C."/>
            <person name="Pink R."/>
            <person name="Carter D.R."/>
            <person name="Collins A."/>
            <person name="Tomlin J."/>
            <person name="Gibbs M."/>
            <person name="Breuker C.J."/>
        </authorList>
    </citation>
    <scope>NUCLEOTIDE SEQUENCE</scope>
    <source>
        <tissue evidence="1">Ovary</tissue>
    </source>
</reference>
<protein>
    <submittedName>
        <fullName evidence="1">Uncharacterized protein</fullName>
    </submittedName>
</protein>
<reference evidence="1" key="2">
    <citation type="submission" date="2013-05" db="EMBL/GenBank/DDBJ databases">
        <authorList>
            <person name="Carter J.-M."/>
            <person name="Baker S.C."/>
            <person name="Pink R."/>
            <person name="Carter D.R.F."/>
            <person name="Collins A."/>
            <person name="Tomlin J."/>
            <person name="Gibbs M."/>
            <person name="Breuker C.J."/>
        </authorList>
    </citation>
    <scope>NUCLEOTIDE SEQUENCE</scope>
    <source>
        <tissue evidence="1">Ovary</tissue>
    </source>
</reference>
<sequence>RTVFNRSNGTGLSFFTLQSIVLISTRMDVVNGSCVQHTAPRATPCHCHASRGFDPIKRISISVVNGSGILYCVNSLI</sequence>
<evidence type="ECO:0000313" key="1">
    <source>
        <dbReference type="EMBL" id="JAA79442.1"/>
    </source>
</evidence>
<accession>S4PSV7</accession>